<feature type="domain" description="UspA" evidence="2">
    <location>
        <begin position="2"/>
        <end position="136"/>
    </location>
</feature>
<organism evidence="3">
    <name type="scientific">Nonomuraea gerenzanensis</name>
    <dbReference type="NCBI Taxonomy" id="93944"/>
    <lineage>
        <taxon>Bacteria</taxon>
        <taxon>Bacillati</taxon>
        <taxon>Actinomycetota</taxon>
        <taxon>Actinomycetes</taxon>
        <taxon>Streptosporangiales</taxon>
        <taxon>Streptosporangiaceae</taxon>
        <taxon>Nonomuraea</taxon>
    </lineage>
</organism>
<gene>
    <name evidence="3" type="ORF">BN4615_P5581</name>
</gene>
<dbReference type="PRINTS" id="PR01438">
    <property type="entry name" value="UNVRSLSTRESS"/>
</dbReference>
<name>A0A1M4EAY7_9ACTN</name>
<accession>A0A1M4EAY7</accession>
<dbReference type="AlphaFoldDB" id="A0A1M4EAY7"/>
<dbReference type="EMBL" id="LT559118">
    <property type="protein sequence ID" value="SBO96065.1"/>
    <property type="molecule type" value="Genomic_DNA"/>
</dbReference>
<comment type="similarity">
    <text evidence="1">Belongs to the universal stress protein A family.</text>
</comment>
<dbReference type="InterPro" id="IPR014729">
    <property type="entry name" value="Rossmann-like_a/b/a_fold"/>
</dbReference>
<evidence type="ECO:0000259" key="2">
    <source>
        <dbReference type="Pfam" id="PF00582"/>
    </source>
</evidence>
<sequence>MIVAGVDGSIPSRAAVDWAAADALRMHEPLLLVHALDRSPYQISKFPDAGHSDSVLRAGQRALNEAVALVHERQPSVEVTTQVVEGTPAPVLCDQGRTAAELVIGSRGHGALTGVLLGSVSTHVAGQAACPVVVVRGDRRPRHGQVVVGVDDSPASRPALAYAFAQASLRGSGLLAVHDRQRGVIELLETCKKEYPQVTVIEQLGGAHPAETLAEMSERADLLVVGSHGRGAVGSALAGSVSRDVLHRARCAVAVVRGT</sequence>
<dbReference type="Gene3D" id="3.40.50.620">
    <property type="entry name" value="HUPs"/>
    <property type="match status" value="3"/>
</dbReference>
<dbReference type="PANTHER" id="PTHR46553">
    <property type="entry name" value="ADENINE NUCLEOTIDE ALPHA HYDROLASES-LIKE SUPERFAMILY PROTEIN"/>
    <property type="match status" value="1"/>
</dbReference>
<evidence type="ECO:0000256" key="1">
    <source>
        <dbReference type="ARBA" id="ARBA00008791"/>
    </source>
</evidence>
<dbReference type="CDD" id="cd00293">
    <property type="entry name" value="USP-like"/>
    <property type="match status" value="1"/>
</dbReference>
<dbReference type="RefSeq" id="WP_225275400.1">
    <property type="nucleotide sequence ID" value="NZ_CP084058.1"/>
</dbReference>
<dbReference type="Pfam" id="PF00582">
    <property type="entry name" value="Usp"/>
    <property type="match status" value="2"/>
</dbReference>
<reference evidence="3" key="1">
    <citation type="submission" date="2016-04" db="EMBL/GenBank/DDBJ databases">
        <authorList>
            <person name="Evans L.H."/>
            <person name="Alamgir A."/>
            <person name="Owens N."/>
            <person name="Weber N.D."/>
            <person name="Virtaneva K."/>
            <person name="Barbian K."/>
            <person name="Babar A."/>
            <person name="Rosenke K."/>
        </authorList>
    </citation>
    <scope>NUCLEOTIDE SEQUENCE</scope>
    <source>
        <strain evidence="3">Nono1</strain>
    </source>
</reference>
<dbReference type="SUPFAM" id="SSF52402">
    <property type="entry name" value="Adenine nucleotide alpha hydrolases-like"/>
    <property type="match status" value="2"/>
</dbReference>
<protein>
    <submittedName>
        <fullName evidence="3">Universal stress protein family</fullName>
    </submittedName>
</protein>
<evidence type="ECO:0000313" key="3">
    <source>
        <dbReference type="EMBL" id="SBO96065.1"/>
    </source>
</evidence>
<dbReference type="PANTHER" id="PTHR46553:SF3">
    <property type="entry name" value="ADENINE NUCLEOTIDE ALPHA HYDROLASES-LIKE SUPERFAMILY PROTEIN"/>
    <property type="match status" value="1"/>
</dbReference>
<dbReference type="InterPro" id="IPR006016">
    <property type="entry name" value="UspA"/>
</dbReference>
<feature type="domain" description="UspA" evidence="2">
    <location>
        <begin position="146"/>
        <end position="257"/>
    </location>
</feature>
<proteinExistence type="inferred from homology"/>
<dbReference type="InterPro" id="IPR006015">
    <property type="entry name" value="Universal_stress_UspA"/>
</dbReference>